<dbReference type="FunFam" id="3.50.30.20:FF:000001">
    <property type="entry name" value="Carbamoyl-phosphate synthase small chain"/>
    <property type="match status" value="1"/>
</dbReference>
<dbReference type="GO" id="GO:0044205">
    <property type="term" value="P:'de novo' UMP biosynthetic process"/>
    <property type="evidence" value="ECO:0007669"/>
    <property type="project" value="UniProtKB-UniRule"/>
</dbReference>
<evidence type="ECO:0000256" key="10">
    <source>
        <dbReference type="ARBA" id="ARBA00022975"/>
    </source>
</evidence>
<evidence type="ECO:0000256" key="7">
    <source>
        <dbReference type="ARBA" id="ARBA00022741"/>
    </source>
</evidence>
<feature type="binding site" evidence="13">
    <location>
        <position position="315"/>
    </location>
    <ligand>
        <name>L-glutamine</name>
        <dbReference type="ChEBI" id="CHEBI:58359"/>
    </ligand>
</feature>
<dbReference type="InterPro" id="IPR002474">
    <property type="entry name" value="CarbamoylP_synth_ssu_N"/>
</dbReference>
<dbReference type="GO" id="GO:0006526">
    <property type="term" value="P:L-arginine biosynthetic process"/>
    <property type="evidence" value="ECO:0007669"/>
    <property type="project" value="UniProtKB-UniRule"/>
</dbReference>
<evidence type="ECO:0000256" key="9">
    <source>
        <dbReference type="ARBA" id="ARBA00022962"/>
    </source>
</evidence>
<protein>
    <recommendedName>
        <fullName evidence="13">Carbamoyl phosphate synthase small chain</fullName>
        <ecNumber evidence="13">6.3.5.5</ecNumber>
    </recommendedName>
    <alternativeName>
        <fullName evidence="13">Carbamoyl phosphate synthetase glutamine chain</fullName>
    </alternativeName>
</protein>
<feature type="binding site" evidence="13">
    <location>
        <position position="271"/>
    </location>
    <ligand>
        <name>L-glutamine</name>
        <dbReference type="ChEBI" id="CHEBI:58359"/>
    </ligand>
</feature>
<feature type="active site" evidence="13">
    <location>
        <position position="354"/>
    </location>
</feature>
<sequence length="382" mass="41291">MQFPFGQQVPAVLALADGTVFHGYSIGASGETSGEVVFNTSMTGYQEILTDPSYSGQIVTLTYPHIGNTGVNPEDVESRKIQAAGFIVKDVQPVISNFRATQSLPDYLKEQNIVAIAGIDTRKLTRILREKGAQSGAIVVGNDERKALELARGCQGLSGQDLAREVTTDNSYEWTEAGWELGSGYKQLGDYKYHVVAFDFGVKRNILRMLTDRGCKVTVLPAQSSAEDVLKLSPDGVFLSNGPGDPEPCTYAIDAARELIERGIPTFGICLGHQIMALAAGARTMKMKFGHHGANHPVQDLETGKVLITSQNHGFAVDASTLPSNCKVTHKSLFDGSLQGFARTDKPAFCFQGHPEASPGPGDVDYLFDRFVGLMEKAKKDK</sequence>
<evidence type="ECO:0000256" key="8">
    <source>
        <dbReference type="ARBA" id="ARBA00022840"/>
    </source>
</evidence>
<keyword evidence="8 13" id="KW-0067">ATP-binding</keyword>
<keyword evidence="5 13" id="KW-0436">Ligase</keyword>
<keyword evidence="7 13" id="KW-0547">Nucleotide-binding</keyword>
<comment type="similarity">
    <text evidence="3 13">Belongs to the CarA family.</text>
</comment>
<dbReference type="Pfam" id="PF00117">
    <property type="entry name" value="GATase"/>
    <property type="match status" value="1"/>
</dbReference>
<comment type="catalytic activity">
    <reaction evidence="12 13">
        <text>L-glutamine + H2O = L-glutamate + NH4(+)</text>
        <dbReference type="Rhea" id="RHEA:15889"/>
        <dbReference type="ChEBI" id="CHEBI:15377"/>
        <dbReference type="ChEBI" id="CHEBI:28938"/>
        <dbReference type="ChEBI" id="CHEBI:29985"/>
        <dbReference type="ChEBI" id="CHEBI:58359"/>
    </reaction>
</comment>
<feature type="binding site" evidence="13">
    <location>
        <position position="274"/>
    </location>
    <ligand>
        <name>L-glutamine</name>
        <dbReference type="ChEBI" id="CHEBI:58359"/>
    </ligand>
</feature>
<dbReference type="Gene3D" id="3.40.50.880">
    <property type="match status" value="1"/>
</dbReference>
<evidence type="ECO:0000256" key="1">
    <source>
        <dbReference type="ARBA" id="ARBA00004812"/>
    </source>
</evidence>
<gene>
    <name evidence="13 15" type="primary">carA</name>
    <name evidence="15" type="ORF">NB646_08500</name>
</gene>
<dbReference type="Proteomes" id="UP001164819">
    <property type="component" value="Chromosome"/>
</dbReference>
<evidence type="ECO:0000256" key="2">
    <source>
        <dbReference type="ARBA" id="ARBA00005077"/>
    </source>
</evidence>
<dbReference type="Gene3D" id="3.50.30.20">
    <property type="entry name" value="Carbamoyl-phosphate synthase small subunit, N-terminal domain"/>
    <property type="match status" value="1"/>
</dbReference>
<feature type="binding site" evidence="13">
    <location>
        <position position="244"/>
    </location>
    <ligand>
        <name>L-glutamine</name>
        <dbReference type="ChEBI" id="CHEBI:58359"/>
    </ligand>
</feature>
<evidence type="ECO:0000256" key="12">
    <source>
        <dbReference type="ARBA" id="ARBA00049285"/>
    </source>
</evidence>
<name>A0A9E9LAP9_9BURK</name>
<dbReference type="PANTHER" id="PTHR43418">
    <property type="entry name" value="MULTIFUNCTIONAL TRYPTOPHAN BIOSYNTHESIS PROTEIN-RELATED"/>
    <property type="match status" value="1"/>
</dbReference>
<keyword evidence="4 13" id="KW-0055">Arginine biosynthesis</keyword>
<feature type="binding site" evidence="13">
    <location>
        <position position="53"/>
    </location>
    <ligand>
        <name>L-glutamine</name>
        <dbReference type="ChEBI" id="CHEBI:58359"/>
    </ligand>
</feature>
<dbReference type="InterPro" id="IPR036480">
    <property type="entry name" value="CarbP_synth_ssu_N_sf"/>
</dbReference>
<dbReference type="SUPFAM" id="SSF52021">
    <property type="entry name" value="Carbamoyl phosphate synthetase, small subunit N-terminal domain"/>
    <property type="match status" value="1"/>
</dbReference>
<proteinExistence type="inferred from homology"/>
<dbReference type="RefSeq" id="WP_269315771.1">
    <property type="nucleotide sequence ID" value="NZ_CP098251.1"/>
</dbReference>
<comment type="function">
    <text evidence="13">Small subunit of the glutamine-dependent carbamoyl phosphate synthetase (CPSase). CPSase catalyzes the formation of carbamoyl phosphate from the ammonia moiety of glutamine, carbonate, and phosphate donated by ATP, constituting the first step of 2 biosynthetic pathways, one leading to arginine and/or urea and the other to pyrimidine nucleotides. The small subunit (glutamine amidotransferase) binds and cleaves glutamine to supply the large subunit with the substrate ammonia.</text>
</comment>
<dbReference type="GO" id="GO:0005524">
    <property type="term" value="F:ATP binding"/>
    <property type="evidence" value="ECO:0007669"/>
    <property type="project" value="UniProtKB-UniRule"/>
</dbReference>
<dbReference type="GO" id="GO:0006207">
    <property type="term" value="P:'de novo' pyrimidine nucleobase biosynthetic process"/>
    <property type="evidence" value="ECO:0007669"/>
    <property type="project" value="InterPro"/>
</dbReference>
<dbReference type="NCBIfam" id="TIGR01368">
    <property type="entry name" value="CPSaseIIsmall"/>
    <property type="match status" value="1"/>
</dbReference>
<feature type="binding site" evidence="13">
    <location>
        <position position="314"/>
    </location>
    <ligand>
        <name>L-glutamine</name>
        <dbReference type="ChEBI" id="CHEBI:58359"/>
    </ligand>
</feature>
<dbReference type="GO" id="GO:0004088">
    <property type="term" value="F:carbamoyl-phosphate synthase (glutamine-hydrolyzing) activity"/>
    <property type="evidence" value="ECO:0007669"/>
    <property type="project" value="UniProtKB-UniRule"/>
</dbReference>
<dbReference type="InterPro" id="IPR035686">
    <property type="entry name" value="CPSase_GATase1"/>
</dbReference>
<evidence type="ECO:0000256" key="5">
    <source>
        <dbReference type="ARBA" id="ARBA00022598"/>
    </source>
</evidence>
<evidence type="ECO:0000256" key="11">
    <source>
        <dbReference type="ARBA" id="ARBA00048816"/>
    </source>
</evidence>
<evidence type="ECO:0000256" key="4">
    <source>
        <dbReference type="ARBA" id="ARBA00022571"/>
    </source>
</evidence>
<reference evidence="15" key="1">
    <citation type="journal article" date="2022" name="Front. Microbiol.">
        <title>New perspectives on an old grouping: The genomic and phenotypic variability of Oxalobacter formigenes and the implications for calcium oxalate stone prevention.</title>
        <authorList>
            <person name="Chmiel J.A."/>
            <person name="Carr C."/>
            <person name="Stuivenberg G.A."/>
            <person name="Venema R."/>
            <person name="Chanyi R.M."/>
            <person name="Al K.F."/>
            <person name="Giguere D."/>
            <person name="Say H."/>
            <person name="Akouris P.P."/>
            <person name="Dominguez Romero S.A."/>
            <person name="Kwong A."/>
            <person name="Tai V."/>
            <person name="Koval S.F."/>
            <person name="Razvi H."/>
            <person name="Bjazevic J."/>
            <person name="Burton J.P."/>
        </authorList>
    </citation>
    <scope>NUCLEOTIDE SEQUENCE</scope>
    <source>
        <strain evidence="15">OxK</strain>
    </source>
</reference>
<dbReference type="InterPro" id="IPR050472">
    <property type="entry name" value="Anth_synth/Amidotransfase"/>
</dbReference>
<dbReference type="InterPro" id="IPR017926">
    <property type="entry name" value="GATASE"/>
</dbReference>
<dbReference type="HAMAP" id="MF_01209">
    <property type="entry name" value="CPSase_S_chain"/>
    <property type="match status" value="1"/>
</dbReference>
<dbReference type="PRINTS" id="PR00099">
    <property type="entry name" value="CPSGATASE"/>
</dbReference>
<dbReference type="PANTHER" id="PTHR43418:SF7">
    <property type="entry name" value="CARBAMOYL-PHOSPHATE SYNTHASE SMALL CHAIN"/>
    <property type="match status" value="1"/>
</dbReference>
<organism evidence="15">
    <name type="scientific">Oxalobacter aliiformigenes</name>
    <dbReference type="NCBI Taxonomy" id="2946593"/>
    <lineage>
        <taxon>Bacteria</taxon>
        <taxon>Pseudomonadati</taxon>
        <taxon>Pseudomonadota</taxon>
        <taxon>Betaproteobacteria</taxon>
        <taxon>Burkholderiales</taxon>
        <taxon>Oxalobacteraceae</taxon>
        <taxon>Oxalobacter</taxon>
    </lineage>
</organism>
<dbReference type="InterPro" id="IPR029062">
    <property type="entry name" value="Class_I_gatase-like"/>
</dbReference>
<accession>A0A9E9LAP9</accession>
<dbReference type="SUPFAM" id="SSF52317">
    <property type="entry name" value="Class I glutamine amidotransferase-like"/>
    <property type="match status" value="1"/>
</dbReference>
<comment type="pathway">
    <text evidence="2 13">Amino-acid biosynthesis; L-arginine biosynthesis; carbamoyl phosphate from bicarbonate: step 1/1.</text>
</comment>
<feature type="active site" evidence="13">
    <location>
        <position position="356"/>
    </location>
</feature>
<comment type="catalytic activity">
    <reaction evidence="11 13">
        <text>hydrogencarbonate + L-glutamine + 2 ATP + H2O = carbamoyl phosphate + L-glutamate + 2 ADP + phosphate + 2 H(+)</text>
        <dbReference type="Rhea" id="RHEA:18633"/>
        <dbReference type="ChEBI" id="CHEBI:15377"/>
        <dbReference type="ChEBI" id="CHEBI:15378"/>
        <dbReference type="ChEBI" id="CHEBI:17544"/>
        <dbReference type="ChEBI" id="CHEBI:29985"/>
        <dbReference type="ChEBI" id="CHEBI:30616"/>
        <dbReference type="ChEBI" id="CHEBI:43474"/>
        <dbReference type="ChEBI" id="CHEBI:58228"/>
        <dbReference type="ChEBI" id="CHEBI:58359"/>
        <dbReference type="ChEBI" id="CHEBI:456216"/>
        <dbReference type="EC" id="6.3.5.5"/>
    </reaction>
</comment>
<evidence type="ECO:0000259" key="14">
    <source>
        <dbReference type="SMART" id="SM01097"/>
    </source>
</evidence>
<dbReference type="EC" id="6.3.5.5" evidence="13"/>
<dbReference type="NCBIfam" id="NF009475">
    <property type="entry name" value="PRK12838.1"/>
    <property type="match status" value="1"/>
</dbReference>
<dbReference type="FunFam" id="3.40.50.880:FF:000011">
    <property type="entry name" value="Carbamoyl-phosphate synthase small chain"/>
    <property type="match status" value="1"/>
</dbReference>
<comment type="pathway">
    <text evidence="1 13">Pyrimidine metabolism; UMP biosynthesis via de novo pathway; (S)-dihydroorotate from bicarbonate: step 1/3.</text>
</comment>
<evidence type="ECO:0000256" key="6">
    <source>
        <dbReference type="ARBA" id="ARBA00022605"/>
    </source>
</evidence>
<dbReference type="GO" id="GO:0006541">
    <property type="term" value="P:glutamine metabolic process"/>
    <property type="evidence" value="ECO:0007669"/>
    <property type="project" value="InterPro"/>
</dbReference>
<dbReference type="SMART" id="SM01097">
    <property type="entry name" value="CPSase_sm_chain"/>
    <property type="match status" value="1"/>
</dbReference>
<dbReference type="InterPro" id="IPR006274">
    <property type="entry name" value="CarbamoylP_synth_ssu"/>
</dbReference>
<dbReference type="PROSITE" id="PS51273">
    <property type="entry name" value="GATASE_TYPE_1"/>
    <property type="match status" value="1"/>
</dbReference>
<feature type="binding site" evidence="13">
    <location>
        <position position="312"/>
    </location>
    <ligand>
        <name>L-glutamine</name>
        <dbReference type="ChEBI" id="CHEBI:58359"/>
    </ligand>
</feature>
<dbReference type="PRINTS" id="PR00096">
    <property type="entry name" value="GATASE"/>
</dbReference>
<evidence type="ECO:0000313" key="15">
    <source>
        <dbReference type="EMBL" id="WAV90861.1"/>
    </source>
</evidence>
<evidence type="ECO:0000256" key="3">
    <source>
        <dbReference type="ARBA" id="ARBA00007800"/>
    </source>
</evidence>
<keyword evidence="6 13" id="KW-0028">Amino-acid biosynthesis</keyword>
<dbReference type="Pfam" id="PF00988">
    <property type="entry name" value="CPSase_sm_chain"/>
    <property type="match status" value="1"/>
</dbReference>
<dbReference type="CDD" id="cd01744">
    <property type="entry name" value="GATase1_CPSase"/>
    <property type="match status" value="1"/>
</dbReference>
<dbReference type="AlphaFoldDB" id="A0A9E9LAP9"/>
<feature type="binding site" evidence="13">
    <location>
        <position position="242"/>
    </location>
    <ligand>
        <name>L-glutamine</name>
        <dbReference type="ChEBI" id="CHEBI:58359"/>
    </ligand>
</feature>
<feature type="region of interest" description="CPSase" evidence="13">
    <location>
        <begin position="1"/>
        <end position="193"/>
    </location>
</feature>
<keyword evidence="9 13" id="KW-0315">Glutamine amidotransferase</keyword>
<evidence type="ECO:0000256" key="13">
    <source>
        <dbReference type="HAMAP-Rule" id="MF_01209"/>
    </source>
</evidence>
<comment type="subunit">
    <text evidence="13">Composed of two chains; the small (or glutamine) chain promotes the hydrolysis of glutamine to ammonia, which is used by the large (or ammonia) chain to synthesize carbamoyl phosphate. Tetramer of heterodimers (alpha,beta)4.</text>
</comment>
<keyword evidence="10 13" id="KW-0665">Pyrimidine biosynthesis</keyword>
<dbReference type="EMBL" id="CP098251">
    <property type="protein sequence ID" value="WAV90861.1"/>
    <property type="molecule type" value="Genomic_DNA"/>
</dbReference>
<feature type="active site" description="Nucleophile" evidence="13">
    <location>
        <position position="270"/>
    </location>
</feature>
<feature type="domain" description="Carbamoyl-phosphate synthase small subunit N-terminal" evidence="14">
    <location>
        <begin position="9"/>
        <end position="139"/>
    </location>
</feature>